<name>A0A803M477_CHEQI</name>
<accession>A0A803M477</accession>
<dbReference type="AlphaFoldDB" id="A0A803M477"/>
<comment type="subcellular location">
    <subcellularLocation>
        <location evidence="1">Membrane</location>
        <topology evidence="1">Single-pass membrane protein</topology>
    </subcellularLocation>
</comment>
<dbReference type="InterPro" id="IPR046756">
    <property type="entry name" value="VAS1/VOA1_TM"/>
</dbReference>
<feature type="chain" id="PRO_5030716745" description="V-type proton ATPase subunit S1/VOA1 transmembrane domain-containing protein" evidence="6">
    <location>
        <begin position="24"/>
        <end position="317"/>
    </location>
</feature>
<keyword evidence="9" id="KW-1185">Reference proteome</keyword>
<proteinExistence type="predicted"/>
<evidence type="ECO:0000256" key="2">
    <source>
        <dbReference type="ARBA" id="ARBA00022692"/>
    </source>
</evidence>
<feature type="transmembrane region" description="Helical" evidence="5">
    <location>
        <begin position="284"/>
        <end position="305"/>
    </location>
</feature>
<evidence type="ECO:0000256" key="1">
    <source>
        <dbReference type="ARBA" id="ARBA00004167"/>
    </source>
</evidence>
<reference evidence="8" key="1">
    <citation type="journal article" date="2017" name="Nature">
        <title>The genome of Chenopodium quinoa.</title>
        <authorList>
            <person name="Jarvis D.E."/>
            <person name="Ho Y.S."/>
            <person name="Lightfoot D.J."/>
            <person name="Schmoeckel S.M."/>
            <person name="Li B."/>
            <person name="Borm T.J.A."/>
            <person name="Ohyanagi H."/>
            <person name="Mineta K."/>
            <person name="Michell C.T."/>
            <person name="Saber N."/>
            <person name="Kharbatia N.M."/>
            <person name="Rupper R.R."/>
            <person name="Sharp A.R."/>
            <person name="Dally N."/>
            <person name="Boughton B.A."/>
            <person name="Woo Y.H."/>
            <person name="Gao G."/>
            <person name="Schijlen E.G.W.M."/>
            <person name="Guo X."/>
            <person name="Momin A.A."/>
            <person name="Negrao S."/>
            <person name="Al-Babili S."/>
            <person name="Gehring C."/>
            <person name="Roessner U."/>
            <person name="Jung C."/>
            <person name="Murphy K."/>
            <person name="Arold S.T."/>
            <person name="Gojobori T."/>
            <person name="van der Linden C.G."/>
            <person name="van Loo E.N."/>
            <person name="Jellen E.N."/>
            <person name="Maughan P.J."/>
            <person name="Tester M."/>
        </authorList>
    </citation>
    <scope>NUCLEOTIDE SEQUENCE [LARGE SCALE GENOMIC DNA]</scope>
    <source>
        <strain evidence="8">cv. PI 614886</strain>
    </source>
</reference>
<dbReference type="Pfam" id="PF20520">
    <property type="entry name" value="Ac45-VOA1_TM"/>
    <property type="match status" value="1"/>
</dbReference>
<dbReference type="GO" id="GO:0016020">
    <property type="term" value="C:membrane"/>
    <property type="evidence" value="ECO:0007669"/>
    <property type="project" value="UniProtKB-SubCell"/>
</dbReference>
<dbReference type="OrthoDB" id="2018140at2759"/>
<evidence type="ECO:0000313" key="9">
    <source>
        <dbReference type="Proteomes" id="UP000596660"/>
    </source>
</evidence>
<evidence type="ECO:0000256" key="4">
    <source>
        <dbReference type="ARBA" id="ARBA00023136"/>
    </source>
</evidence>
<reference evidence="8" key="2">
    <citation type="submission" date="2021-03" db="UniProtKB">
        <authorList>
            <consortium name="EnsemblPlants"/>
        </authorList>
    </citation>
    <scope>IDENTIFICATION</scope>
</reference>
<organism evidence="8 9">
    <name type="scientific">Chenopodium quinoa</name>
    <name type="common">Quinoa</name>
    <dbReference type="NCBI Taxonomy" id="63459"/>
    <lineage>
        <taxon>Eukaryota</taxon>
        <taxon>Viridiplantae</taxon>
        <taxon>Streptophyta</taxon>
        <taxon>Embryophyta</taxon>
        <taxon>Tracheophyta</taxon>
        <taxon>Spermatophyta</taxon>
        <taxon>Magnoliopsida</taxon>
        <taxon>eudicotyledons</taxon>
        <taxon>Gunneridae</taxon>
        <taxon>Pentapetalae</taxon>
        <taxon>Caryophyllales</taxon>
        <taxon>Chenopodiaceae</taxon>
        <taxon>Chenopodioideae</taxon>
        <taxon>Atripliceae</taxon>
        <taxon>Chenopodium</taxon>
    </lineage>
</organism>
<sequence length="317" mass="34936">MKKYGRTMLTIMVIISQLCSVLTLETTGPAFMWSPHINMELTEKVNYQTLSSRDLARSVMSAGGWSNILCEGKQSHQQVDIAVVFVGKELQSSDISGNSLSDASLVGLLKDSFTQSNFSMAYPYVSSMVKEETFENSLIEEFEESCGHKLRVGNVIVTDSCLVEDKGYSKLADMHSVEEYVATMEKGTKEQTDLLVVCRGGFSSLKNLDKLHSEGQYFSELISSLDHSGAKYTVLYVSDPYYPIQYPSSHQIGRLLAESPGNASLNSTVFCDGVCQIKKTLLEAVFVAIVLLIILISGLCCMMGIDTPSRFEVPQES</sequence>
<keyword evidence="4 5" id="KW-0472">Membrane</keyword>
<gene>
    <name evidence="8" type="primary">LOC110720341</name>
</gene>
<dbReference type="KEGG" id="cqi:110720341"/>
<keyword evidence="6" id="KW-0732">Signal</keyword>
<evidence type="ECO:0000259" key="7">
    <source>
        <dbReference type="Pfam" id="PF20520"/>
    </source>
</evidence>
<protein>
    <recommendedName>
        <fullName evidence="7">V-type proton ATPase subunit S1/VOA1 transmembrane domain-containing protein</fullName>
    </recommendedName>
</protein>
<dbReference type="GeneID" id="110720341"/>
<evidence type="ECO:0000256" key="5">
    <source>
        <dbReference type="SAM" id="Phobius"/>
    </source>
</evidence>
<keyword evidence="3 5" id="KW-1133">Transmembrane helix</keyword>
<dbReference type="Gramene" id="AUR62023250-RA">
    <property type="protein sequence ID" value="AUR62023250-RA:cds"/>
    <property type="gene ID" value="AUR62023250"/>
</dbReference>
<feature type="signal peptide" evidence="6">
    <location>
        <begin position="1"/>
        <end position="23"/>
    </location>
</feature>
<dbReference type="EnsemblPlants" id="AUR62023250-RA">
    <property type="protein sequence ID" value="AUR62023250-RA:cds"/>
    <property type="gene ID" value="AUR62023250"/>
</dbReference>
<dbReference type="PANTHER" id="PTHR35285">
    <property type="entry name" value="2-C-METHYL-D-ERYTHRITOL 4-PHOSPHATE CYTIDYLYLTRANSFERASE"/>
    <property type="match status" value="1"/>
</dbReference>
<dbReference type="PANTHER" id="PTHR35285:SF1">
    <property type="entry name" value="2-C-METHYL-D-ERYTHRITOL 4-PHOSPHATE CYTIDYLYLTRANSFERASE"/>
    <property type="match status" value="1"/>
</dbReference>
<dbReference type="OMA" id="FSMAYPY"/>
<evidence type="ECO:0000313" key="8">
    <source>
        <dbReference type="EnsemblPlants" id="AUR62023250-RA:cds"/>
    </source>
</evidence>
<dbReference type="Proteomes" id="UP000596660">
    <property type="component" value="Unplaced"/>
</dbReference>
<evidence type="ECO:0000256" key="6">
    <source>
        <dbReference type="SAM" id="SignalP"/>
    </source>
</evidence>
<feature type="domain" description="V-type proton ATPase subunit S1/VOA1 transmembrane" evidence="7">
    <location>
        <begin position="282"/>
        <end position="312"/>
    </location>
</feature>
<evidence type="ECO:0000256" key="3">
    <source>
        <dbReference type="ARBA" id="ARBA00022989"/>
    </source>
</evidence>
<keyword evidence="2 5" id="KW-0812">Transmembrane</keyword>
<dbReference type="RefSeq" id="XP_021755048.1">
    <property type="nucleotide sequence ID" value="XM_021899356.1"/>
</dbReference>